<dbReference type="AlphaFoldDB" id="A0A3M7P9H8"/>
<keyword evidence="1" id="KW-0812">Transmembrane</keyword>
<proteinExistence type="predicted"/>
<keyword evidence="3" id="KW-1185">Reference proteome</keyword>
<organism evidence="2 3">
    <name type="scientific">Brachionus plicatilis</name>
    <name type="common">Marine rotifer</name>
    <name type="synonym">Brachionus muelleri</name>
    <dbReference type="NCBI Taxonomy" id="10195"/>
    <lineage>
        <taxon>Eukaryota</taxon>
        <taxon>Metazoa</taxon>
        <taxon>Spiralia</taxon>
        <taxon>Gnathifera</taxon>
        <taxon>Rotifera</taxon>
        <taxon>Eurotatoria</taxon>
        <taxon>Monogononta</taxon>
        <taxon>Pseudotrocha</taxon>
        <taxon>Ploima</taxon>
        <taxon>Brachionidae</taxon>
        <taxon>Brachionus</taxon>
    </lineage>
</organism>
<sequence length="177" mass="21736">MLPFAPTMPELKFWRTIKCCVNYSNRYILYTTNILILRNSAIFRKLILLIQRNFERWYRECYNLQISIWWYKGCIGCYNFQNMFWSLRTYALASLIFWCFFFFTKIHNPSNWDHLKEMTIFYEALDTYCYVMMILQNKKKRHFSSKDAMSNKGSVSELFSISKIRTINRNIYYNIYM</sequence>
<dbReference type="Proteomes" id="UP000276133">
    <property type="component" value="Unassembled WGS sequence"/>
</dbReference>
<accession>A0A3M7P9H8</accession>
<feature type="transmembrane region" description="Helical" evidence="1">
    <location>
        <begin position="119"/>
        <end position="136"/>
    </location>
</feature>
<evidence type="ECO:0000313" key="3">
    <source>
        <dbReference type="Proteomes" id="UP000276133"/>
    </source>
</evidence>
<keyword evidence="1" id="KW-1133">Transmembrane helix</keyword>
<reference evidence="2 3" key="1">
    <citation type="journal article" date="2018" name="Sci. Rep.">
        <title>Genomic signatures of local adaptation to the degree of environmental predictability in rotifers.</title>
        <authorList>
            <person name="Franch-Gras L."/>
            <person name="Hahn C."/>
            <person name="Garcia-Roger E.M."/>
            <person name="Carmona M.J."/>
            <person name="Serra M."/>
            <person name="Gomez A."/>
        </authorList>
    </citation>
    <scope>NUCLEOTIDE SEQUENCE [LARGE SCALE GENOMIC DNA]</scope>
    <source>
        <strain evidence="2">HYR1</strain>
    </source>
</reference>
<gene>
    <name evidence="2" type="ORF">BpHYR1_043254</name>
</gene>
<keyword evidence="1" id="KW-0472">Membrane</keyword>
<dbReference type="EMBL" id="REGN01012342">
    <property type="protein sequence ID" value="RMZ95756.1"/>
    <property type="molecule type" value="Genomic_DNA"/>
</dbReference>
<evidence type="ECO:0000313" key="2">
    <source>
        <dbReference type="EMBL" id="RMZ95756.1"/>
    </source>
</evidence>
<name>A0A3M7P9H8_BRAPC</name>
<protein>
    <submittedName>
        <fullName evidence="2">Uncharacterized protein</fullName>
    </submittedName>
</protein>
<feature type="transmembrane region" description="Helical" evidence="1">
    <location>
        <begin position="89"/>
        <end position="107"/>
    </location>
</feature>
<comment type="caution">
    <text evidence="2">The sequence shown here is derived from an EMBL/GenBank/DDBJ whole genome shotgun (WGS) entry which is preliminary data.</text>
</comment>
<evidence type="ECO:0000256" key="1">
    <source>
        <dbReference type="SAM" id="Phobius"/>
    </source>
</evidence>